<evidence type="ECO:0000313" key="6">
    <source>
        <dbReference type="Proteomes" id="UP000216991"/>
    </source>
</evidence>
<keyword evidence="1" id="KW-0677">Repeat</keyword>
<keyword evidence="6" id="KW-1185">Reference proteome</keyword>
<dbReference type="Gene3D" id="2.60.40.3140">
    <property type="match status" value="1"/>
</dbReference>
<accession>A0A255Y5Z4</accession>
<dbReference type="SMART" id="SM00028">
    <property type="entry name" value="TPR"/>
    <property type="match status" value="4"/>
</dbReference>
<evidence type="ECO:0000256" key="1">
    <source>
        <dbReference type="ARBA" id="ARBA00022737"/>
    </source>
</evidence>
<evidence type="ECO:0000256" key="2">
    <source>
        <dbReference type="ARBA" id="ARBA00022803"/>
    </source>
</evidence>
<evidence type="ECO:0000259" key="4">
    <source>
        <dbReference type="Pfam" id="PF12969"/>
    </source>
</evidence>
<dbReference type="SUPFAM" id="SSF54001">
    <property type="entry name" value="Cysteine proteinases"/>
    <property type="match status" value="1"/>
</dbReference>
<dbReference type="Pfam" id="PF12969">
    <property type="entry name" value="DUF3857"/>
    <property type="match status" value="1"/>
</dbReference>
<dbReference type="AlphaFoldDB" id="A0A255Y5Z4"/>
<evidence type="ECO:0000313" key="5">
    <source>
        <dbReference type="EMBL" id="OYQ24677.1"/>
    </source>
</evidence>
<dbReference type="InterPro" id="IPR038765">
    <property type="entry name" value="Papain-like_cys_pep_sf"/>
</dbReference>
<proteinExistence type="predicted"/>
<dbReference type="Gene3D" id="3.10.620.30">
    <property type="match status" value="1"/>
</dbReference>
<protein>
    <recommendedName>
        <fullName evidence="4">DUF3857 domain-containing protein</fullName>
    </recommendedName>
</protein>
<dbReference type="Proteomes" id="UP000216991">
    <property type="component" value="Unassembled WGS sequence"/>
</dbReference>
<dbReference type="SUPFAM" id="SSF48452">
    <property type="entry name" value="TPR-like"/>
    <property type="match status" value="2"/>
</dbReference>
<gene>
    <name evidence="5" type="ORF">CHU93_15040</name>
</gene>
<feature type="domain" description="DUF3857" evidence="4">
    <location>
        <begin position="77"/>
        <end position="234"/>
    </location>
</feature>
<name>A0A255Y5Z4_9SPHN</name>
<dbReference type="InterPro" id="IPR024618">
    <property type="entry name" value="DUF3857"/>
</dbReference>
<dbReference type="InterPro" id="IPR019734">
    <property type="entry name" value="TPR_rpt"/>
</dbReference>
<dbReference type="InterPro" id="IPR011990">
    <property type="entry name" value="TPR-like_helical_dom_sf"/>
</dbReference>
<dbReference type="PROSITE" id="PS50005">
    <property type="entry name" value="TPR"/>
    <property type="match status" value="1"/>
</dbReference>
<sequence length="944" mass="100915">MAGSLEHWPREYRLIRTCLPPVVAALLASTAAIAGTEPLYQPAPAWVQPAAIPTTPGLPPLVLFDSQQRYEGASSWSYSDVVRRIANAEELGKQTSLTLPWVPDKGDLIIHKLEIIRAGQMIDLIAKGQRFAVLRREANLEQQMVTGVLTATLDVEGLQVGDMLRLAYSITGSDKALGGHVQGAGLLLPQPTRLGFGRLLLSWPAGKAPGYQALQSGITPQISTAGGYQQISYSLPVAKPAEIPTNAPGRFKRPPLVEVSSFASWAEVASVMAPLYATRGLIKPGSPLKAEVAAIMAATPNPLERTQRALQLVQDKVRYLAVTMNGGNYVPQSPDQTWSARYGDCKAKTLLLLALLHEMGIEAEAVLANIGQGDLVSVRLPSALAFNHVLVRAQVNGESLWLDGTSSGDRLADIRDTPPFFNVLPLRAKGASLMPLKMHPNGRPSLSVDMVVDESAAIDLDPVAQVKLVLTGRGAVQYNAAAGGLGPKETHDLIARLLRNQLGNVDVGKAAASSDAEAGTVTITASAVLDEQWQADGQRHTRALDKLLGRIDWKVDRGRPAWAQIPVMTDLPSGVAWNLTVKLPDNGRGITLDGTPGFDGTIRGERLVRSASLAGSTATMTERMDSFGLEIPASAVAAERDRLAKAKASAPRLIATREARRYFDVNGQDPAGATQIAAAEAIFADQIAIDPDDADSWQARGRFRYNAGNFAGARDDYRKAVELAPTAQRHLNLANALGKLGDAVGALAQAQAGHDLDPANGRGIETLAMTLAEQGKLADALALLDERIAVGGEEKEDYEISRAALQGEFGDVADALAMLDRLIAATPGNWRLHNARCYMKAQRKQQLDSAITDCSKALELGGNAGVLDSRALAWTQLGQNDKALADVDAALALEPDLLESRFLRAALLARLGRAAEGARDLAIARRLDPQVDRMFARYGITLKK</sequence>
<dbReference type="Gene3D" id="1.25.40.10">
    <property type="entry name" value="Tetratricopeptide repeat domain"/>
    <property type="match status" value="3"/>
</dbReference>
<comment type="caution">
    <text evidence="5">The sequence shown here is derived from an EMBL/GenBank/DDBJ whole genome shotgun (WGS) entry which is preliminary data.</text>
</comment>
<feature type="repeat" description="TPR" evidence="3">
    <location>
        <begin position="694"/>
        <end position="727"/>
    </location>
</feature>
<dbReference type="EMBL" id="NOXT01000124">
    <property type="protein sequence ID" value="OYQ24677.1"/>
    <property type="molecule type" value="Genomic_DNA"/>
</dbReference>
<dbReference type="InterPro" id="IPR050498">
    <property type="entry name" value="Ycf3"/>
</dbReference>
<dbReference type="PANTHER" id="PTHR44858">
    <property type="entry name" value="TETRATRICOPEPTIDE REPEAT PROTEIN 6"/>
    <property type="match status" value="1"/>
</dbReference>
<evidence type="ECO:0000256" key="3">
    <source>
        <dbReference type="PROSITE-ProRule" id="PRU00339"/>
    </source>
</evidence>
<keyword evidence="2 3" id="KW-0802">TPR repeat</keyword>
<organism evidence="5 6">
    <name type="scientific">Sandarakinorhabdus cyanobacteriorum</name>
    <dbReference type="NCBI Taxonomy" id="1981098"/>
    <lineage>
        <taxon>Bacteria</taxon>
        <taxon>Pseudomonadati</taxon>
        <taxon>Pseudomonadota</taxon>
        <taxon>Alphaproteobacteria</taxon>
        <taxon>Sphingomonadales</taxon>
        <taxon>Sphingosinicellaceae</taxon>
        <taxon>Sandarakinorhabdus</taxon>
    </lineage>
</organism>
<dbReference type="OrthoDB" id="98874at2"/>
<dbReference type="Pfam" id="PF07719">
    <property type="entry name" value="TPR_2"/>
    <property type="match status" value="1"/>
</dbReference>
<dbReference type="PANTHER" id="PTHR44858:SF1">
    <property type="entry name" value="UDP-N-ACETYLGLUCOSAMINE--PEPTIDE N-ACETYLGLUCOSAMINYLTRANSFERASE SPINDLY-RELATED"/>
    <property type="match status" value="1"/>
</dbReference>
<reference evidence="5 6" key="1">
    <citation type="submission" date="2017-07" db="EMBL/GenBank/DDBJ databases">
        <title>Sandarakinorhabdus cyanobacteriorum sp. nov., a novel bacterium isolated from cyanobacterial aggregates in a eutrophic lake.</title>
        <authorList>
            <person name="Cai H."/>
        </authorList>
    </citation>
    <scope>NUCLEOTIDE SEQUENCE [LARGE SCALE GENOMIC DNA]</scope>
    <source>
        <strain evidence="5 6">TH057</strain>
    </source>
</reference>
<dbReference type="InterPro" id="IPR013105">
    <property type="entry name" value="TPR_2"/>
</dbReference>